<evidence type="ECO:0000256" key="2">
    <source>
        <dbReference type="ARBA" id="ARBA00022670"/>
    </source>
</evidence>
<evidence type="ECO:0000256" key="6">
    <source>
        <dbReference type="ARBA" id="ARBA00023125"/>
    </source>
</evidence>
<dbReference type="EC" id="3.4.-.-" evidence="8"/>
<sequence length="236" mass="25799">MCGRYATSRTSSQLERDFEARLGDLHVEAEADYNAAPTKPEPLIVGRRDESGSWREVVTARWGLIPSWAKDPSIGNKLINARSETVAEKPSFRRAFASRRAVVPADGFYEWYQPQAGADGAKPRKQPFYLTGREGAGLGLAGIYEFWKDPEGTWVLSYSILTTSAEGDDGRLHDRAPLLVPSGIGDDWLDRDVPGAQLLPELVPATPGVLDAWPVSLAVNNVRNNGPELVEPVAAE</sequence>
<dbReference type="SUPFAM" id="SSF143081">
    <property type="entry name" value="BB1717-like"/>
    <property type="match status" value="1"/>
</dbReference>
<dbReference type="Pfam" id="PF02586">
    <property type="entry name" value="SRAP"/>
    <property type="match status" value="1"/>
</dbReference>
<keyword evidence="5" id="KW-0190">Covalent protein-DNA linkage</keyword>
<keyword evidence="3" id="KW-0227">DNA damage</keyword>
<dbReference type="EMBL" id="VLNT01000002">
    <property type="protein sequence ID" value="TSD65625.1"/>
    <property type="molecule type" value="Genomic_DNA"/>
</dbReference>
<evidence type="ECO:0000313" key="10">
    <source>
        <dbReference type="Proteomes" id="UP000316988"/>
    </source>
</evidence>
<dbReference type="PANTHER" id="PTHR13604">
    <property type="entry name" value="DC12-RELATED"/>
    <property type="match status" value="1"/>
</dbReference>
<evidence type="ECO:0000313" key="9">
    <source>
        <dbReference type="EMBL" id="TSD65625.1"/>
    </source>
</evidence>
<dbReference type="PANTHER" id="PTHR13604:SF0">
    <property type="entry name" value="ABASIC SITE PROCESSING PROTEIN HMCES"/>
    <property type="match status" value="1"/>
</dbReference>
<evidence type="ECO:0000256" key="8">
    <source>
        <dbReference type="RuleBase" id="RU364100"/>
    </source>
</evidence>
<gene>
    <name evidence="9" type="ORF">FNM00_04185</name>
</gene>
<dbReference type="OrthoDB" id="9782620at2"/>
<dbReference type="Gene3D" id="3.90.1680.10">
    <property type="entry name" value="SOS response associated peptidase-like"/>
    <property type="match status" value="1"/>
</dbReference>
<proteinExistence type="inferred from homology"/>
<dbReference type="RefSeq" id="WP_143911753.1">
    <property type="nucleotide sequence ID" value="NZ_VLNT01000002.1"/>
</dbReference>
<keyword evidence="7" id="KW-0456">Lyase</keyword>
<dbReference type="GO" id="GO:0003697">
    <property type="term" value="F:single-stranded DNA binding"/>
    <property type="evidence" value="ECO:0007669"/>
    <property type="project" value="InterPro"/>
</dbReference>
<keyword evidence="6" id="KW-0238">DNA-binding</keyword>
<protein>
    <recommendedName>
        <fullName evidence="8">Abasic site processing protein</fullName>
        <ecNumber evidence="8">3.4.-.-</ecNumber>
    </recommendedName>
</protein>
<dbReference type="GO" id="GO:0008233">
    <property type="term" value="F:peptidase activity"/>
    <property type="evidence" value="ECO:0007669"/>
    <property type="project" value="UniProtKB-KW"/>
</dbReference>
<dbReference type="AlphaFoldDB" id="A0A554SGZ5"/>
<dbReference type="Proteomes" id="UP000316988">
    <property type="component" value="Unassembled WGS sequence"/>
</dbReference>
<keyword evidence="2 8" id="KW-0645">Protease</keyword>
<dbReference type="InterPro" id="IPR036590">
    <property type="entry name" value="SRAP-like"/>
</dbReference>
<dbReference type="InterPro" id="IPR003738">
    <property type="entry name" value="SRAP"/>
</dbReference>
<evidence type="ECO:0000256" key="7">
    <source>
        <dbReference type="ARBA" id="ARBA00023239"/>
    </source>
</evidence>
<reference evidence="9 10" key="1">
    <citation type="submission" date="2019-07" db="EMBL/GenBank/DDBJ databases">
        <authorList>
            <person name="Zhao L.H."/>
        </authorList>
    </citation>
    <scope>NUCLEOTIDE SEQUENCE [LARGE SCALE GENOMIC DNA]</scope>
    <source>
        <strain evidence="9 10">Co35</strain>
    </source>
</reference>
<name>A0A554SGZ5_9ACTN</name>
<dbReference type="GO" id="GO:0006508">
    <property type="term" value="P:proteolysis"/>
    <property type="evidence" value="ECO:0007669"/>
    <property type="project" value="UniProtKB-KW"/>
</dbReference>
<comment type="caution">
    <text evidence="9">The sequence shown here is derived from an EMBL/GenBank/DDBJ whole genome shotgun (WGS) entry which is preliminary data.</text>
</comment>
<evidence type="ECO:0000256" key="4">
    <source>
        <dbReference type="ARBA" id="ARBA00022801"/>
    </source>
</evidence>
<evidence type="ECO:0000256" key="3">
    <source>
        <dbReference type="ARBA" id="ARBA00022763"/>
    </source>
</evidence>
<keyword evidence="10" id="KW-1185">Reference proteome</keyword>
<keyword evidence="4 8" id="KW-0378">Hydrolase</keyword>
<evidence type="ECO:0000256" key="1">
    <source>
        <dbReference type="ARBA" id="ARBA00008136"/>
    </source>
</evidence>
<evidence type="ECO:0000256" key="5">
    <source>
        <dbReference type="ARBA" id="ARBA00023124"/>
    </source>
</evidence>
<accession>A0A554SGZ5</accession>
<organism evidence="9 10">
    <name type="scientific">Aeromicrobium piscarium</name>
    <dbReference type="NCBI Taxonomy" id="2590901"/>
    <lineage>
        <taxon>Bacteria</taxon>
        <taxon>Bacillati</taxon>
        <taxon>Actinomycetota</taxon>
        <taxon>Actinomycetes</taxon>
        <taxon>Propionibacteriales</taxon>
        <taxon>Nocardioidaceae</taxon>
        <taxon>Aeromicrobium</taxon>
    </lineage>
</organism>
<comment type="similarity">
    <text evidence="1 8">Belongs to the SOS response-associated peptidase family.</text>
</comment>
<dbReference type="GO" id="GO:0016829">
    <property type="term" value="F:lyase activity"/>
    <property type="evidence" value="ECO:0007669"/>
    <property type="project" value="UniProtKB-KW"/>
</dbReference>
<dbReference type="GO" id="GO:0106300">
    <property type="term" value="P:protein-DNA covalent cross-linking repair"/>
    <property type="evidence" value="ECO:0007669"/>
    <property type="project" value="InterPro"/>
</dbReference>